<gene>
    <name evidence="2" type="ORF">TSOC_010138</name>
</gene>
<reference evidence="2 3" key="1">
    <citation type="journal article" date="2017" name="Mol. Biol. Evol.">
        <title>The 4-celled Tetrabaena socialis nuclear genome reveals the essential components for genetic control of cell number at the origin of multicellularity in the volvocine lineage.</title>
        <authorList>
            <person name="Featherston J."/>
            <person name="Arakaki Y."/>
            <person name="Hanschen E.R."/>
            <person name="Ferris P.J."/>
            <person name="Michod R.E."/>
            <person name="Olson B.J.S.C."/>
            <person name="Nozaki H."/>
            <person name="Durand P.M."/>
        </authorList>
    </citation>
    <scope>NUCLEOTIDE SEQUENCE [LARGE SCALE GENOMIC DNA]</scope>
    <source>
        <strain evidence="2 3">NIES-571</strain>
    </source>
</reference>
<sequence length="313" mass="34306">MSKRRAESIADHESVPPGAVSFFVPNTAKRLRAARTAKGAPAWEHQPPSPRGPGDEMLTEDVSGDYSDVYSDVDHDLAVSAHHLAGAPCLRAPQHTPLSALGILSPPGDPDAQLFLEQLVSCMQAHVTRCQVLGHTSAAFSSQQSAAYIGTPFWHAVAELNVLLSRHFTALPTSMLRGYHSFTRAPRAQLWGRLAASTKYFWPEHFMAFLDANRLLGLATGVERREAKLIFAWSQALVTDELRRRQRAVSLVLFDFIEAVARLADLISPPSHEDILAYYAAVGTEPPEQERLVYEYYKAVGGLPAKPASKPAC</sequence>
<dbReference type="EMBL" id="PGGS01000465">
    <property type="protein sequence ID" value="PNH03764.1"/>
    <property type="molecule type" value="Genomic_DNA"/>
</dbReference>
<feature type="region of interest" description="Disordered" evidence="1">
    <location>
        <begin position="33"/>
        <end position="61"/>
    </location>
</feature>
<comment type="caution">
    <text evidence="2">The sequence shown here is derived from an EMBL/GenBank/DDBJ whole genome shotgun (WGS) entry which is preliminary data.</text>
</comment>
<keyword evidence="3" id="KW-1185">Reference proteome</keyword>
<proteinExistence type="predicted"/>
<evidence type="ECO:0000313" key="2">
    <source>
        <dbReference type="EMBL" id="PNH03764.1"/>
    </source>
</evidence>
<accession>A0A2J7ZU18</accession>
<name>A0A2J7ZU18_9CHLO</name>
<dbReference type="AlphaFoldDB" id="A0A2J7ZU18"/>
<evidence type="ECO:0000256" key="1">
    <source>
        <dbReference type="SAM" id="MobiDB-lite"/>
    </source>
</evidence>
<dbReference type="OrthoDB" id="529334at2759"/>
<feature type="region of interest" description="Disordered" evidence="1">
    <location>
        <begin position="1"/>
        <end position="21"/>
    </location>
</feature>
<feature type="compositionally biased region" description="Basic and acidic residues" evidence="1">
    <location>
        <begin position="1"/>
        <end position="14"/>
    </location>
</feature>
<evidence type="ECO:0000313" key="3">
    <source>
        <dbReference type="Proteomes" id="UP000236333"/>
    </source>
</evidence>
<protein>
    <submittedName>
        <fullName evidence="2">Uncharacterized protein</fullName>
    </submittedName>
</protein>
<dbReference type="Proteomes" id="UP000236333">
    <property type="component" value="Unassembled WGS sequence"/>
</dbReference>
<organism evidence="2 3">
    <name type="scientific">Tetrabaena socialis</name>
    <dbReference type="NCBI Taxonomy" id="47790"/>
    <lineage>
        <taxon>Eukaryota</taxon>
        <taxon>Viridiplantae</taxon>
        <taxon>Chlorophyta</taxon>
        <taxon>core chlorophytes</taxon>
        <taxon>Chlorophyceae</taxon>
        <taxon>CS clade</taxon>
        <taxon>Chlamydomonadales</taxon>
        <taxon>Tetrabaenaceae</taxon>
        <taxon>Tetrabaena</taxon>
    </lineage>
</organism>